<evidence type="ECO:0000313" key="1">
    <source>
        <dbReference type="EMBL" id="CRK93667.1"/>
    </source>
</evidence>
<name>A0A1J1I0E0_9DIPT</name>
<accession>A0A1J1I0E0</accession>
<organism evidence="1 2">
    <name type="scientific">Clunio marinus</name>
    <dbReference type="NCBI Taxonomy" id="568069"/>
    <lineage>
        <taxon>Eukaryota</taxon>
        <taxon>Metazoa</taxon>
        <taxon>Ecdysozoa</taxon>
        <taxon>Arthropoda</taxon>
        <taxon>Hexapoda</taxon>
        <taxon>Insecta</taxon>
        <taxon>Pterygota</taxon>
        <taxon>Neoptera</taxon>
        <taxon>Endopterygota</taxon>
        <taxon>Diptera</taxon>
        <taxon>Nematocera</taxon>
        <taxon>Chironomoidea</taxon>
        <taxon>Chironomidae</taxon>
        <taxon>Clunio</taxon>
    </lineage>
</organism>
<keyword evidence="2" id="KW-1185">Reference proteome</keyword>
<sequence length="91" mass="11053">MLPMLFLPCQMMKKKKENDHFWRYFLYTSKLDFDTRRIIFVVSRDKRLEIEFQINTQHLEITHEMSSSILHVDYPIKTIEICHSAAKYANK</sequence>
<dbReference type="AlphaFoldDB" id="A0A1J1I0E0"/>
<dbReference type="Proteomes" id="UP000183832">
    <property type="component" value="Unassembled WGS sequence"/>
</dbReference>
<protein>
    <submittedName>
        <fullName evidence="1">CLUMA_CG007196, isoform A</fullName>
    </submittedName>
</protein>
<evidence type="ECO:0000313" key="2">
    <source>
        <dbReference type="Proteomes" id="UP000183832"/>
    </source>
</evidence>
<dbReference type="EMBL" id="CVRI01000037">
    <property type="protein sequence ID" value="CRK93667.1"/>
    <property type="molecule type" value="Genomic_DNA"/>
</dbReference>
<gene>
    <name evidence="1" type="ORF">CLUMA_CG007196</name>
</gene>
<proteinExistence type="predicted"/>
<reference evidence="1 2" key="1">
    <citation type="submission" date="2015-04" db="EMBL/GenBank/DDBJ databases">
        <authorList>
            <person name="Syromyatnikov M.Y."/>
            <person name="Popov V.N."/>
        </authorList>
    </citation>
    <scope>NUCLEOTIDE SEQUENCE [LARGE SCALE GENOMIC DNA]</scope>
</reference>